<dbReference type="EMBL" id="KI546074">
    <property type="protein sequence ID" value="EST46441.1"/>
    <property type="molecule type" value="Genomic_DNA"/>
</dbReference>
<proteinExistence type="predicted"/>
<sequence>MKAITQKTQQLLNKTYKTLLKLQFMALSSQKLAISHNFLRLQKLSFVHLISIQQQFKFVFLFKQNLLLLKAFKAIKLNAKYVKIANYQYQKYLRKIIETIFHLLLKYAKKRNKATRIVRKILTDWRSISVLQNALGPNEFEEIVRHKLEKMK</sequence>
<dbReference type="VEuPathDB" id="GiardiaDB:SS50377_23762"/>
<accession>V6LRX3</accession>
<protein>
    <submittedName>
        <fullName evidence="1">Uncharacterized protein</fullName>
    </submittedName>
</protein>
<organism evidence="1">
    <name type="scientific">Spironucleus salmonicida</name>
    <dbReference type="NCBI Taxonomy" id="348837"/>
    <lineage>
        <taxon>Eukaryota</taxon>
        <taxon>Metamonada</taxon>
        <taxon>Diplomonadida</taxon>
        <taxon>Hexamitidae</taxon>
        <taxon>Hexamitinae</taxon>
        <taxon>Spironucleus</taxon>
    </lineage>
</organism>
<name>V6LRX3_9EUKA</name>
<evidence type="ECO:0000313" key="1">
    <source>
        <dbReference type="EMBL" id="EST46441.1"/>
    </source>
</evidence>
<gene>
    <name evidence="1" type="ORF">SS50377_13526</name>
</gene>
<dbReference type="AlphaFoldDB" id="V6LRX3"/>
<reference evidence="1" key="1">
    <citation type="journal article" date="2014" name="PLoS Genet.">
        <title>The Genome of Spironucleus salmonicida Highlights a Fish Pathogen Adapted to Fluctuating Environments.</title>
        <authorList>
            <person name="Xu F."/>
            <person name="Jerlstrom-Hultqvist J."/>
            <person name="Einarsson E."/>
            <person name="Astvaldsson A."/>
            <person name="Svard S.G."/>
            <person name="Andersson J.O."/>
        </authorList>
    </citation>
    <scope>NUCLEOTIDE SEQUENCE</scope>
</reference>